<dbReference type="CDD" id="cd16146">
    <property type="entry name" value="ARS_like"/>
    <property type="match status" value="1"/>
</dbReference>
<dbReference type="SUPFAM" id="SSF53649">
    <property type="entry name" value="Alkaline phosphatase-like"/>
    <property type="match status" value="1"/>
</dbReference>
<keyword evidence="2" id="KW-0479">Metal-binding</keyword>
<dbReference type="InterPro" id="IPR000917">
    <property type="entry name" value="Sulfatase_N"/>
</dbReference>
<dbReference type="EMBL" id="JBBUKT010000008">
    <property type="protein sequence ID" value="MEK7952762.1"/>
    <property type="molecule type" value="Genomic_DNA"/>
</dbReference>
<keyword evidence="8" id="KW-1185">Reference proteome</keyword>
<evidence type="ECO:0000313" key="8">
    <source>
        <dbReference type="Proteomes" id="UP001371305"/>
    </source>
</evidence>
<protein>
    <submittedName>
        <fullName evidence="7">Arylsulfatase</fullName>
    </submittedName>
</protein>
<dbReference type="PANTHER" id="PTHR42693:SF53">
    <property type="entry name" value="ENDO-4-O-SULFATASE"/>
    <property type="match status" value="1"/>
</dbReference>
<keyword evidence="5" id="KW-0732">Signal</keyword>
<organism evidence="7 8">
    <name type="scientific">Luteolibacter soli</name>
    <dbReference type="NCBI Taxonomy" id="3135280"/>
    <lineage>
        <taxon>Bacteria</taxon>
        <taxon>Pseudomonadati</taxon>
        <taxon>Verrucomicrobiota</taxon>
        <taxon>Verrucomicrobiia</taxon>
        <taxon>Verrucomicrobiales</taxon>
        <taxon>Verrucomicrobiaceae</taxon>
        <taxon>Luteolibacter</taxon>
    </lineage>
</organism>
<reference evidence="7 8" key="1">
    <citation type="submission" date="2024-04" db="EMBL/GenBank/DDBJ databases">
        <title>Luteolibacter sp. isolated from soil.</title>
        <authorList>
            <person name="An J."/>
        </authorList>
    </citation>
    <scope>NUCLEOTIDE SEQUENCE [LARGE SCALE GENOMIC DNA]</scope>
    <source>
        <strain evidence="7 8">Y139</strain>
    </source>
</reference>
<dbReference type="PROSITE" id="PS00149">
    <property type="entry name" value="SULFATASE_2"/>
    <property type="match status" value="1"/>
</dbReference>
<evidence type="ECO:0000259" key="6">
    <source>
        <dbReference type="Pfam" id="PF00884"/>
    </source>
</evidence>
<name>A0ABU9B179_9BACT</name>
<dbReference type="Pfam" id="PF00884">
    <property type="entry name" value="Sulfatase"/>
    <property type="match status" value="1"/>
</dbReference>
<dbReference type="Proteomes" id="UP001371305">
    <property type="component" value="Unassembled WGS sequence"/>
</dbReference>
<evidence type="ECO:0000256" key="1">
    <source>
        <dbReference type="ARBA" id="ARBA00008779"/>
    </source>
</evidence>
<dbReference type="InterPro" id="IPR024607">
    <property type="entry name" value="Sulfatase_CS"/>
</dbReference>
<proteinExistence type="inferred from homology"/>
<feature type="signal peptide" evidence="5">
    <location>
        <begin position="1"/>
        <end position="20"/>
    </location>
</feature>
<evidence type="ECO:0000256" key="5">
    <source>
        <dbReference type="SAM" id="SignalP"/>
    </source>
</evidence>
<dbReference type="Gene3D" id="3.40.720.10">
    <property type="entry name" value="Alkaline Phosphatase, subunit A"/>
    <property type="match status" value="1"/>
</dbReference>
<evidence type="ECO:0000256" key="4">
    <source>
        <dbReference type="ARBA" id="ARBA00022837"/>
    </source>
</evidence>
<dbReference type="PROSITE" id="PS00523">
    <property type="entry name" value="SULFATASE_1"/>
    <property type="match status" value="1"/>
</dbReference>
<dbReference type="InterPro" id="IPR050738">
    <property type="entry name" value="Sulfatase"/>
</dbReference>
<keyword evidence="3" id="KW-0378">Hydrolase</keyword>
<gene>
    <name evidence="7" type="ORF">WKV53_19765</name>
</gene>
<feature type="domain" description="Sulfatase N-terminal" evidence="6">
    <location>
        <begin position="23"/>
        <end position="322"/>
    </location>
</feature>
<accession>A0ABU9B179</accession>
<dbReference type="RefSeq" id="WP_341406518.1">
    <property type="nucleotide sequence ID" value="NZ_JBBUKT010000008.1"/>
</dbReference>
<comment type="similarity">
    <text evidence="1">Belongs to the sulfatase family.</text>
</comment>
<feature type="chain" id="PRO_5045923377" evidence="5">
    <location>
        <begin position="21"/>
        <end position="604"/>
    </location>
</feature>
<dbReference type="PANTHER" id="PTHR42693">
    <property type="entry name" value="ARYLSULFATASE FAMILY MEMBER"/>
    <property type="match status" value="1"/>
</dbReference>
<dbReference type="InterPro" id="IPR017850">
    <property type="entry name" value="Alkaline_phosphatase_core_sf"/>
</dbReference>
<comment type="caution">
    <text evidence="7">The sequence shown here is derived from an EMBL/GenBank/DDBJ whole genome shotgun (WGS) entry which is preliminary data.</text>
</comment>
<sequence>MLRIPALAAIAKVLLAVAFAAGPNVIVVITDDQGYGDLSAHGSTQVKTPALDKFRAESTSLDRFYASPTCAPTRAALMTGLHEFRCGVSHTLMGRSLLRPGIPTLPEMFHAAGYRTGIIGKWHLGDAYPCRPEDRGFDDVFVLGGGGIGQTPDYWGNSYFDPMIRRRSGWEKTSGYCTQVFFNEAIHWMNERVAAKQPFYLHLATNAPHAPYIPPQKDSKLTGADAFHAMIDDIDANFARLMEALEKSGAAKDTIVVFMTDNGSAIAASNAGMKGKKGSPDEGGVRVPCFIRWPEKIAAGKVVKDVTAHLDLLPTLTSLCGVTRPADWQGDGVDLAPALKGETEFKKNRMLFTQVGRWPGDAPAGRFRGQDFSVRDDRSLLVGLELYDLFADPGQKTNLFAERQVDAQRLLTAYGRWWNEVLPVVREPVRYVVGAEEAPVAHLTAHDWWPSKEADQVRGAESVVDQEQIRTFLQNAQVAATRNPLPATSGHWKLQVAREGNYEITFGLVPPEASAEDRRALGRLRPGTAHLRAGQEETKMAVQDGATSLKVPMDLDSGPLDFEVWFDGQLLNDRILGAFFVSIERKGDRKVPKLDLKPRPAPAK</sequence>
<evidence type="ECO:0000313" key="7">
    <source>
        <dbReference type="EMBL" id="MEK7952762.1"/>
    </source>
</evidence>
<keyword evidence="4" id="KW-0106">Calcium</keyword>
<evidence type="ECO:0000256" key="2">
    <source>
        <dbReference type="ARBA" id="ARBA00022723"/>
    </source>
</evidence>
<evidence type="ECO:0000256" key="3">
    <source>
        <dbReference type="ARBA" id="ARBA00022801"/>
    </source>
</evidence>